<dbReference type="Pfam" id="PF22461">
    <property type="entry name" value="SLBB_2"/>
    <property type="match status" value="2"/>
</dbReference>
<keyword evidence="5" id="KW-1185">Reference proteome</keyword>
<feature type="transmembrane region" description="Helical" evidence="1">
    <location>
        <begin position="74"/>
        <end position="94"/>
    </location>
</feature>
<evidence type="ECO:0000256" key="1">
    <source>
        <dbReference type="SAM" id="Phobius"/>
    </source>
</evidence>
<keyword evidence="1" id="KW-0472">Membrane</keyword>
<keyword evidence="1" id="KW-0812">Transmembrane</keyword>
<evidence type="ECO:0000313" key="4">
    <source>
        <dbReference type="EMBL" id="MBB5032224.1"/>
    </source>
</evidence>
<dbReference type="InterPro" id="IPR054765">
    <property type="entry name" value="SLBB_dom"/>
</dbReference>
<dbReference type="GO" id="GO:0005886">
    <property type="term" value="C:plasma membrane"/>
    <property type="evidence" value="ECO:0007669"/>
    <property type="project" value="TreeGrafter"/>
</dbReference>
<dbReference type="GO" id="GO:0004713">
    <property type="term" value="F:protein tyrosine kinase activity"/>
    <property type="evidence" value="ECO:0007669"/>
    <property type="project" value="TreeGrafter"/>
</dbReference>
<evidence type="ECO:0000259" key="2">
    <source>
        <dbReference type="Pfam" id="PF02563"/>
    </source>
</evidence>
<protein>
    <submittedName>
        <fullName evidence="4">Protein involved in polysaccharide export with SLBB domain/capsular polysaccharide biosynthesis protein</fullName>
    </submittedName>
</protein>
<dbReference type="AlphaFoldDB" id="A0A7W8DJK2"/>
<dbReference type="InterPro" id="IPR050445">
    <property type="entry name" value="Bact_polysacc_biosynth/exp"/>
</dbReference>
<dbReference type="PANTHER" id="PTHR32309:SF13">
    <property type="entry name" value="FERRIC ENTEROBACTIN TRANSPORT PROTEIN FEPE"/>
    <property type="match status" value="1"/>
</dbReference>
<feature type="domain" description="Polysaccharide export protein N-terminal" evidence="2">
    <location>
        <begin position="714"/>
        <end position="788"/>
    </location>
</feature>
<dbReference type="PANTHER" id="PTHR32309">
    <property type="entry name" value="TYROSINE-PROTEIN KINASE"/>
    <property type="match status" value="1"/>
</dbReference>
<reference evidence="4 5" key="1">
    <citation type="submission" date="2020-08" db="EMBL/GenBank/DDBJ databases">
        <title>Genomic Encyclopedia of Type Strains, Phase IV (KMG-IV): sequencing the most valuable type-strain genomes for metagenomic binning, comparative biology and taxonomic classification.</title>
        <authorList>
            <person name="Goeker M."/>
        </authorList>
    </citation>
    <scope>NUCLEOTIDE SEQUENCE [LARGE SCALE GENOMIC DNA]</scope>
    <source>
        <strain evidence="4 5">DSM 12252</strain>
    </source>
</reference>
<dbReference type="Proteomes" id="UP000590740">
    <property type="component" value="Unassembled WGS sequence"/>
</dbReference>
<gene>
    <name evidence="4" type="ORF">HNQ65_001801</name>
</gene>
<dbReference type="RefSeq" id="WP_184339160.1">
    <property type="nucleotide sequence ID" value="NZ_JACHIG010000003.1"/>
</dbReference>
<evidence type="ECO:0000313" key="5">
    <source>
        <dbReference type="Proteomes" id="UP000590740"/>
    </source>
</evidence>
<dbReference type="Gene3D" id="3.30.1950.10">
    <property type="entry name" value="wza like domain"/>
    <property type="match status" value="1"/>
</dbReference>
<dbReference type="Gene3D" id="3.10.560.10">
    <property type="entry name" value="Outer membrane lipoprotein wza domain like"/>
    <property type="match status" value="2"/>
</dbReference>
<organism evidence="4 5">
    <name type="scientific">Prosthecobacter vanneervenii</name>
    <dbReference type="NCBI Taxonomy" id="48466"/>
    <lineage>
        <taxon>Bacteria</taxon>
        <taxon>Pseudomonadati</taxon>
        <taxon>Verrucomicrobiota</taxon>
        <taxon>Verrucomicrobiia</taxon>
        <taxon>Verrucomicrobiales</taxon>
        <taxon>Verrucomicrobiaceae</taxon>
        <taxon>Prosthecobacter</taxon>
    </lineage>
</organism>
<feature type="domain" description="SLBB" evidence="3">
    <location>
        <begin position="888"/>
        <end position="966"/>
    </location>
</feature>
<name>A0A7W8DJK2_9BACT</name>
<accession>A0A7W8DJK2</accession>
<comment type="caution">
    <text evidence="4">The sequence shown here is derived from an EMBL/GenBank/DDBJ whole genome shotgun (WGS) entry which is preliminary data.</text>
</comment>
<dbReference type="EMBL" id="JACHIG010000003">
    <property type="protein sequence ID" value="MBB5032224.1"/>
    <property type="molecule type" value="Genomic_DNA"/>
</dbReference>
<feature type="domain" description="SLBB" evidence="3">
    <location>
        <begin position="796"/>
        <end position="880"/>
    </location>
</feature>
<keyword evidence="1" id="KW-1133">Transmembrane helix</keyword>
<feature type="transmembrane region" description="Helical" evidence="1">
    <location>
        <begin position="451"/>
        <end position="472"/>
    </location>
</feature>
<dbReference type="InterPro" id="IPR003715">
    <property type="entry name" value="Poly_export_N"/>
</dbReference>
<proteinExistence type="predicted"/>
<evidence type="ECO:0000259" key="3">
    <source>
        <dbReference type="Pfam" id="PF22461"/>
    </source>
</evidence>
<sequence>MNATPTTSFSLSAINRKRGITSPAPRQPDAFVRAESPAFSASSVPLAAEAESPQPAIKLPFDPLRIIDALVRRWWLMLAFGIACAGGMLALGLLRFETLYTAKSQIIKQQLASAFRQSDSGESFKPSDLTIPTLMSLMYSGSTIATTSNQLGHRFEESAIRSGLIVSAERNTDILNISMTSNVSAEAVMEMLKAYTETVLLLSRDLQRGDASAMKTFLQKQIERTDADLLKVNEELLAYGRQSQLLDADKQMDAWLGELGNFTLKYETLKLDHDTLDLRIQGIERELGKVDTNAARVDSAKKELAELRVRYTDEHPSVIEAVEKLNALEQQMKNSGLRTDAPPKPGESNVAESLYLDLVRLRAEKQVMGEQLQKLLQVREGINERLAKLPRQAMEYAQIKSRKQTLETSRALLSGRQREAALYEENSQGYFRLFSMARVQDVSAVKPTQKLAMVGAGGFGAGVVLTALLVIASSLSDGRMLSSGDLKRATGAPVLGALPASRTTESADEWAFRTWTKLQPVLHTPANGGGIVCGVLHSAEDDAAEHFIHLLAKAAVRRGLSCICITSKLTEDALALSSAVENPERPARISHDVSDRPYLIGMDEEWQWTPEHRMHWQAALAHWRQLPGTVILIELPSVERPETLLIAEQLPNLIWAGSSGGSLVQKIQDTLLMYRDAGCRLVAALLDRAPELRPALLARFAILALLLGGSIPAQAQTSLPLGPGDAININMPGFEGHERKDIAVGPDGRLTYLQAHDIEAAGLTIDQLREKLNLELRRYYRNARVVVTPSTFQSRKVYVLGKVVKKGAINLDRPLTILEVVSEAGGLETGLFQQNTVELADLGRSFVMRGQSRLPVNLEALFLHGDMSQNVRVEPGDYLYFPSANSNEIYVLGDVKMQGTQGLLAHTSVHSAIAQAGGFTAKAYSKRVLVVRGSFEKPERFIVDMDDVLTARAKGFRLEPKDIVYVADKPWARAEELLHIAINAFLQGAVSSWTRANIGPYIQQPLLPQIR</sequence>
<dbReference type="Pfam" id="PF02563">
    <property type="entry name" value="Poly_export"/>
    <property type="match status" value="1"/>
</dbReference>